<reference evidence="2 3" key="1">
    <citation type="journal article" date="2016" name="Mol. Biol. Evol.">
        <title>Comparative Genomics of Early-Diverging Mushroom-Forming Fungi Provides Insights into the Origins of Lignocellulose Decay Capabilities.</title>
        <authorList>
            <person name="Nagy L.G."/>
            <person name="Riley R."/>
            <person name="Tritt A."/>
            <person name="Adam C."/>
            <person name="Daum C."/>
            <person name="Floudas D."/>
            <person name="Sun H."/>
            <person name="Yadav J.S."/>
            <person name="Pangilinan J."/>
            <person name="Larsson K.H."/>
            <person name="Matsuura K."/>
            <person name="Barry K."/>
            <person name="Labutti K."/>
            <person name="Kuo R."/>
            <person name="Ohm R.A."/>
            <person name="Bhattacharya S.S."/>
            <person name="Shirouzu T."/>
            <person name="Yoshinaga Y."/>
            <person name="Martin F.M."/>
            <person name="Grigoriev I.V."/>
            <person name="Hibbett D.S."/>
        </authorList>
    </citation>
    <scope>NUCLEOTIDE SEQUENCE [LARGE SCALE GENOMIC DNA]</scope>
    <source>
        <strain evidence="2 3">L-15889</strain>
    </source>
</reference>
<feature type="compositionally biased region" description="Basic residues" evidence="1">
    <location>
        <begin position="199"/>
        <end position="212"/>
    </location>
</feature>
<dbReference type="AlphaFoldDB" id="A0A165MF82"/>
<dbReference type="EMBL" id="KV429103">
    <property type="protein sequence ID" value="KZT65605.1"/>
    <property type="molecule type" value="Genomic_DNA"/>
</dbReference>
<feature type="compositionally biased region" description="Low complexity" evidence="1">
    <location>
        <begin position="1"/>
        <end position="17"/>
    </location>
</feature>
<feature type="compositionally biased region" description="Basic and acidic residues" evidence="1">
    <location>
        <begin position="161"/>
        <end position="198"/>
    </location>
</feature>
<feature type="non-terminal residue" evidence="2">
    <location>
        <position position="393"/>
    </location>
</feature>
<dbReference type="OrthoDB" id="2815913at2759"/>
<evidence type="ECO:0000256" key="1">
    <source>
        <dbReference type="SAM" id="MobiDB-lite"/>
    </source>
</evidence>
<feature type="region of interest" description="Disordered" evidence="1">
    <location>
        <begin position="1"/>
        <end position="40"/>
    </location>
</feature>
<feature type="region of interest" description="Disordered" evidence="1">
    <location>
        <begin position="324"/>
        <end position="345"/>
    </location>
</feature>
<evidence type="ECO:0000313" key="3">
    <source>
        <dbReference type="Proteomes" id="UP000076727"/>
    </source>
</evidence>
<evidence type="ECO:0000313" key="2">
    <source>
        <dbReference type="EMBL" id="KZT65605.1"/>
    </source>
</evidence>
<feature type="region of interest" description="Disordered" evidence="1">
    <location>
        <begin position="161"/>
        <end position="257"/>
    </location>
</feature>
<keyword evidence="3" id="KW-1185">Reference proteome</keyword>
<gene>
    <name evidence="2" type="ORF">DAEQUDRAFT_768768</name>
</gene>
<dbReference type="Proteomes" id="UP000076727">
    <property type="component" value="Unassembled WGS sequence"/>
</dbReference>
<sequence>MSASSAPARAPAFSKSPEPAGAPASDDEYTVDPKAGFPVPHDPKSPMFQLANWVVAHLVPEDPDAIEEWFKGAYAAVNRFTRVTKGAPLSQRHATALGRLLVLATDVNPDAARQCADNMDWPLLEAAIKHAALEREKRVLWEAEQTRLRLEAKERERREAAEARKMREAQEAKENARREAAEAHKREAARQLHEEKTLPRRGRSGARGKGKSRAQSPTASDTSDVRAESPEVEIIPEPKGSKKAKKRKALADGSAPDVTDPAVRKLVARATTVHDRTMACDRCAAGYATPKDCVFEADAVACNQCLHDQQGCYWGAATLAGTRKARRSGKRGESEEPVAPTPPAPVTVPALGPAAFMPSRTPLHPRAAAALHTAQTQAPPIDISAILRAQGAP</sequence>
<organism evidence="2 3">
    <name type="scientific">Daedalea quercina L-15889</name>
    <dbReference type="NCBI Taxonomy" id="1314783"/>
    <lineage>
        <taxon>Eukaryota</taxon>
        <taxon>Fungi</taxon>
        <taxon>Dikarya</taxon>
        <taxon>Basidiomycota</taxon>
        <taxon>Agaricomycotina</taxon>
        <taxon>Agaricomycetes</taxon>
        <taxon>Polyporales</taxon>
        <taxon>Fomitopsis</taxon>
    </lineage>
</organism>
<proteinExistence type="predicted"/>
<accession>A0A165MF82</accession>
<protein>
    <submittedName>
        <fullName evidence="2">Uncharacterized protein</fullName>
    </submittedName>
</protein>
<name>A0A165MF82_9APHY</name>